<keyword evidence="5" id="KW-0067">ATP-binding</keyword>
<keyword evidence="8" id="KW-1185">Reference proteome</keyword>
<dbReference type="GO" id="GO:0005524">
    <property type="term" value="F:ATP binding"/>
    <property type="evidence" value="ECO:0007669"/>
    <property type="project" value="UniProtKB-KW"/>
</dbReference>
<dbReference type="RefSeq" id="WP_167226075.1">
    <property type="nucleotide sequence ID" value="NZ_JAAQPH010000011.1"/>
</dbReference>
<evidence type="ECO:0000256" key="1">
    <source>
        <dbReference type="ARBA" id="ARBA00010688"/>
    </source>
</evidence>
<dbReference type="InterPro" id="IPR050306">
    <property type="entry name" value="PfkB_Carbo_kinase"/>
</dbReference>
<accession>A0A967EYV0</accession>
<evidence type="ECO:0000313" key="7">
    <source>
        <dbReference type="EMBL" id="NIA69952.1"/>
    </source>
</evidence>
<protein>
    <submittedName>
        <fullName evidence="7">Carbohydrate kinase</fullName>
    </submittedName>
</protein>
<evidence type="ECO:0000256" key="2">
    <source>
        <dbReference type="ARBA" id="ARBA00022679"/>
    </source>
</evidence>
<comment type="similarity">
    <text evidence="1">Belongs to the carbohydrate kinase PfkB family.</text>
</comment>
<organism evidence="7 8">
    <name type="scientific">Pelagibius litoralis</name>
    <dbReference type="NCBI Taxonomy" id="374515"/>
    <lineage>
        <taxon>Bacteria</taxon>
        <taxon>Pseudomonadati</taxon>
        <taxon>Pseudomonadota</taxon>
        <taxon>Alphaproteobacteria</taxon>
        <taxon>Rhodospirillales</taxon>
        <taxon>Rhodovibrionaceae</taxon>
        <taxon>Pelagibius</taxon>
    </lineage>
</organism>
<evidence type="ECO:0000256" key="4">
    <source>
        <dbReference type="ARBA" id="ARBA00022777"/>
    </source>
</evidence>
<dbReference type="InterPro" id="IPR011611">
    <property type="entry name" value="PfkB_dom"/>
</dbReference>
<dbReference type="PANTHER" id="PTHR43085:SF1">
    <property type="entry name" value="PSEUDOURIDINE KINASE-RELATED"/>
    <property type="match status" value="1"/>
</dbReference>
<evidence type="ECO:0000256" key="5">
    <source>
        <dbReference type="ARBA" id="ARBA00022840"/>
    </source>
</evidence>
<sequence>MFLICGEALYDVFLSEETATGFSLDARIGGSPFNVAIGLSRLGRAAALFGGISSDPLGRRLEGVLREEGVDTRFVVSKVNPTTLALVGLDESGVPQYSFYGHEAADRALGPADLPSLSEDITGLHFGSYSLVVEPTGSTLLALARQQTGQSLISLDPNVRLNVEPDTLRWRERIEAFARAADLIKVSDEDLETLFPATGPCEVATAWHRQGVQLVVITRGAEGALVSLRGEVFETPGRQVDTVDTVGAGDTFQAALLCGLQELGRATREGLVNLPLDDCRRIVAFAVEAAGVTCGRRGADLPRREELPTL</sequence>
<dbReference type="SUPFAM" id="SSF53613">
    <property type="entry name" value="Ribokinase-like"/>
    <property type="match status" value="1"/>
</dbReference>
<dbReference type="AlphaFoldDB" id="A0A967EYV0"/>
<proteinExistence type="inferred from homology"/>
<evidence type="ECO:0000313" key="8">
    <source>
        <dbReference type="Proteomes" id="UP000761264"/>
    </source>
</evidence>
<dbReference type="GO" id="GO:0016301">
    <property type="term" value="F:kinase activity"/>
    <property type="evidence" value="ECO:0007669"/>
    <property type="project" value="UniProtKB-KW"/>
</dbReference>
<dbReference type="Proteomes" id="UP000761264">
    <property type="component" value="Unassembled WGS sequence"/>
</dbReference>
<keyword evidence="2" id="KW-0808">Transferase</keyword>
<dbReference type="InterPro" id="IPR029056">
    <property type="entry name" value="Ribokinase-like"/>
</dbReference>
<dbReference type="EMBL" id="JAAQPH010000011">
    <property type="protein sequence ID" value="NIA69952.1"/>
    <property type="molecule type" value="Genomic_DNA"/>
</dbReference>
<dbReference type="PROSITE" id="PS00584">
    <property type="entry name" value="PFKB_KINASES_2"/>
    <property type="match status" value="1"/>
</dbReference>
<dbReference type="Pfam" id="PF00294">
    <property type="entry name" value="PfkB"/>
    <property type="match status" value="1"/>
</dbReference>
<feature type="domain" description="Carbohydrate kinase PfkB" evidence="6">
    <location>
        <begin position="7"/>
        <end position="302"/>
    </location>
</feature>
<comment type="caution">
    <text evidence="7">The sequence shown here is derived from an EMBL/GenBank/DDBJ whole genome shotgun (WGS) entry which is preliminary data.</text>
</comment>
<dbReference type="Gene3D" id="3.40.1190.20">
    <property type="match status" value="1"/>
</dbReference>
<evidence type="ECO:0000259" key="6">
    <source>
        <dbReference type="Pfam" id="PF00294"/>
    </source>
</evidence>
<reference evidence="7" key="1">
    <citation type="submission" date="2020-03" db="EMBL/GenBank/DDBJ databases">
        <title>Genome of Pelagibius litoralis DSM 21314T.</title>
        <authorList>
            <person name="Wang G."/>
        </authorList>
    </citation>
    <scope>NUCLEOTIDE SEQUENCE</scope>
    <source>
        <strain evidence="7">DSM 21314</strain>
    </source>
</reference>
<dbReference type="InterPro" id="IPR002173">
    <property type="entry name" value="Carboh/pur_kinase_PfkB_CS"/>
</dbReference>
<evidence type="ECO:0000256" key="3">
    <source>
        <dbReference type="ARBA" id="ARBA00022741"/>
    </source>
</evidence>
<gene>
    <name evidence="7" type="ORF">HBA54_15215</name>
</gene>
<dbReference type="PANTHER" id="PTHR43085">
    <property type="entry name" value="HEXOKINASE FAMILY MEMBER"/>
    <property type="match status" value="1"/>
</dbReference>
<name>A0A967EYV0_9PROT</name>
<keyword evidence="3" id="KW-0547">Nucleotide-binding</keyword>
<dbReference type="CDD" id="cd01167">
    <property type="entry name" value="bac_FRK"/>
    <property type="match status" value="1"/>
</dbReference>
<keyword evidence="4 7" id="KW-0418">Kinase</keyword>